<evidence type="ECO:0000256" key="7">
    <source>
        <dbReference type="SAM" id="SignalP"/>
    </source>
</evidence>
<dbReference type="InterPro" id="IPR046357">
    <property type="entry name" value="PPIase_dom_sf"/>
</dbReference>
<organism evidence="9 10">
    <name type="scientific">Syphacia muris</name>
    <dbReference type="NCBI Taxonomy" id="451379"/>
    <lineage>
        <taxon>Eukaryota</taxon>
        <taxon>Metazoa</taxon>
        <taxon>Ecdysozoa</taxon>
        <taxon>Nematoda</taxon>
        <taxon>Chromadorea</taxon>
        <taxon>Rhabditida</taxon>
        <taxon>Spirurina</taxon>
        <taxon>Oxyuridomorpha</taxon>
        <taxon>Oxyuroidea</taxon>
        <taxon>Oxyuridae</taxon>
        <taxon>Syphacia</taxon>
    </lineage>
</organism>
<dbReference type="WBParaSite" id="SMUV_0000234401-mRNA-1">
    <property type="protein sequence ID" value="SMUV_0000234401-mRNA-1"/>
    <property type="gene ID" value="SMUV_0000234401"/>
</dbReference>
<feature type="signal peptide" evidence="7">
    <location>
        <begin position="1"/>
        <end position="19"/>
    </location>
</feature>
<dbReference type="PANTHER" id="PTHR46046">
    <property type="entry name" value="PEPTIDYLPROLYL ISOMERASE"/>
    <property type="match status" value="1"/>
</dbReference>
<keyword evidence="3" id="KW-0677">Repeat</keyword>
<dbReference type="SUPFAM" id="SSF54534">
    <property type="entry name" value="FKBP-like"/>
    <property type="match status" value="2"/>
</dbReference>
<evidence type="ECO:0000256" key="3">
    <source>
        <dbReference type="ARBA" id="ARBA00022737"/>
    </source>
</evidence>
<dbReference type="PROSITE" id="PS50059">
    <property type="entry name" value="FKBP_PPIASE"/>
    <property type="match status" value="2"/>
</dbReference>
<keyword evidence="5 6" id="KW-0413">Isomerase</keyword>
<dbReference type="Gene3D" id="3.10.50.40">
    <property type="match status" value="2"/>
</dbReference>
<feature type="domain" description="PPIase FKBP-type" evidence="8">
    <location>
        <begin position="166"/>
        <end position="254"/>
    </location>
</feature>
<accession>A0A0N5ADS4</accession>
<feature type="chain" id="PRO_5005892993" description="peptidylprolyl isomerase" evidence="7">
    <location>
        <begin position="20"/>
        <end position="259"/>
    </location>
</feature>
<dbReference type="STRING" id="451379.A0A0N5ADS4"/>
<evidence type="ECO:0000313" key="9">
    <source>
        <dbReference type="Proteomes" id="UP000046393"/>
    </source>
</evidence>
<dbReference type="Proteomes" id="UP000046393">
    <property type="component" value="Unplaced"/>
</dbReference>
<dbReference type="EC" id="5.2.1.8" evidence="2 6"/>
<comment type="catalytic activity">
    <reaction evidence="1 6">
        <text>[protein]-peptidylproline (omega=180) = [protein]-peptidylproline (omega=0)</text>
        <dbReference type="Rhea" id="RHEA:16237"/>
        <dbReference type="Rhea" id="RHEA-COMP:10747"/>
        <dbReference type="Rhea" id="RHEA-COMP:10748"/>
        <dbReference type="ChEBI" id="CHEBI:83833"/>
        <dbReference type="ChEBI" id="CHEBI:83834"/>
        <dbReference type="EC" id="5.2.1.8"/>
    </reaction>
</comment>
<dbReference type="InterPro" id="IPR001179">
    <property type="entry name" value="PPIase_FKBP_dom"/>
</dbReference>
<dbReference type="InterPro" id="IPR051989">
    <property type="entry name" value="FKBP-like_isomerase"/>
</dbReference>
<reference evidence="10" key="1">
    <citation type="submission" date="2017-02" db="UniProtKB">
        <authorList>
            <consortium name="WormBaseParasite"/>
        </authorList>
    </citation>
    <scope>IDENTIFICATION</scope>
</reference>
<protein>
    <recommendedName>
        <fullName evidence="2 6">peptidylprolyl isomerase</fullName>
        <ecNumber evidence="2 6">5.2.1.8</ecNumber>
    </recommendedName>
</protein>
<dbReference type="FunFam" id="3.10.50.40:FF:000006">
    <property type="entry name" value="Peptidyl-prolyl cis-trans isomerase"/>
    <property type="match status" value="1"/>
</dbReference>
<evidence type="ECO:0000256" key="6">
    <source>
        <dbReference type="PROSITE-ProRule" id="PRU00277"/>
    </source>
</evidence>
<dbReference type="GO" id="GO:0003755">
    <property type="term" value="F:peptidyl-prolyl cis-trans isomerase activity"/>
    <property type="evidence" value="ECO:0007669"/>
    <property type="project" value="UniProtKB-KW"/>
</dbReference>
<evidence type="ECO:0000256" key="1">
    <source>
        <dbReference type="ARBA" id="ARBA00000971"/>
    </source>
</evidence>
<keyword evidence="9" id="KW-1185">Reference proteome</keyword>
<proteinExistence type="predicted"/>
<sequence length="259" mass="29269">MSQIFLLSLLLLLNGYITAEDVRSWTDDEGVEVEIIKKIPDSKCKIKSESGDTLEQFYKLSDKDGKVIGTNFKGKPHTFVLGRNEVIRGMDSAMRGMCEGEQRRIVIPPEARMYDDENAVQGVGPDDTLYYFVELKSIFRPTPGDSWIDDDGLFIKVFHIGKAQIGDTIHQHYTLFLRDGTYIDSSVPRDRPFIFRLGAGQVIEGMDRAMLGMCEGEKRKIVIPPHLAYGEKGRAPSIPGNAELHFHIHLLKLIKKDEL</sequence>
<evidence type="ECO:0000313" key="10">
    <source>
        <dbReference type="WBParaSite" id="SMUV_0000234401-mRNA-1"/>
    </source>
</evidence>
<name>A0A0N5ADS4_9BILA</name>
<dbReference type="Pfam" id="PF00254">
    <property type="entry name" value="FKBP_C"/>
    <property type="match status" value="2"/>
</dbReference>
<dbReference type="GO" id="GO:0005783">
    <property type="term" value="C:endoplasmic reticulum"/>
    <property type="evidence" value="ECO:0007669"/>
    <property type="project" value="TreeGrafter"/>
</dbReference>
<evidence type="ECO:0000256" key="4">
    <source>
        <dbReference type="ARBA" id="ARBA00023110"/>
    </source>
</evidence>
<evidence type="ECO:0000256" key="5">
    <source>
        <dbReference type="ARBA" id="ARBA00023235"/>
    </source>
</evidence>
<dbReference type="PANTHER" id="PTHR46046:SF5">
    <property type="entry name" value="PEPTIDYLPROLYL ISOMERASE"/>
    <property type="match status" value="1"/>
</dbReference>
<evidence type="ECO:0000259" key="8">
    <source>
        <dbReference type="PROSITE" id="PS50059"/>
    </source>
</evidence>
<keyword evidence="7" id="KW-0732">Signal</keyword>
<dbReference type="AlphaFoldDB" id="A0A0N5ADS4"/>
<feature type="domain" description="PPIase FKBP-type" evidence="8">
    <location>
        <begin position="51"/>
        <end position="139"/>
    </location>
</feature>
<keyword evidence="4 6" id="KW-0697">Rotamase</keyword>
<evidence type="ECO:0000256" key="2">
    <source>
        <dbReference type="ARBA" id="ARBA00013194"/>
    </source>
</evidence>